<keyword evidence="1" id="KW-0812">Transmembrane</keyword>
<feature type="transmembrane region" description="Helical" evidence="1">
    <location>
        <begin position="194"/>
        <end position="215"/>
    </location>
</feature>
<evidence type="ECO:0000256" key="1">
    <source>
        <dbReference type="SAM" id="Phobius"/>
    </source>
</evidence>
<dbReference type="PANTHER" id="PTHR33287">
    <property type="entry name" value="OS03G0453550 PROTEIN"/>
    <property type="match status" value="1"/>
</dbReference>
<dbReference type="PANTHER" id="PTHR33287:SF3">
    <property type="entry name" value="OS03G0453550 PROTEIN"/>
    <property type="match status" value="1"/>
</dbReference>
<dbReference type="EMBL" id="OZ021739">
    <property type="protein sequence ID" value="CAK9321769.1"/>
    <property type="molecule type" value="Genomic_DNA"/>
</dbReference>
<keyword evidence="1" id="KW-1133">Transmembrane helix</keyword>
<reference evidence="2 3" key="1">
    <citation type="submission" date="2024-03" db="EMBL/GenBank/DDBJ databases">
        <authorList>
            <person name="Gkanogiannis A."/>
            <person name="Becerra Lopez-Lavalle L."/>
        </authorList>
    </citation>
    <scope>NUCLEOTIDE SEQUENCE [LARGE SCALE GENOMIC DNA]</scope>
</reference>
<accession>A0ABP0YMM5</accession>
<dbReference type="Proteomes" id="UP001642487">
    <property type="component" value="Chromosome 5"/>
</dbReference>
<organism evidence="2 3">
    <name type="scientific">Citrullus colocynthis</name>
    <name type="common">colocynth</name>
    <dbReference type="NCBI Taxonomy" id="252529"/>
    <lineage>
        <taxon>Eukaryota</taxon>
        <taxon>Viridiplantae</taxon>
        <taxon>Streptophyta</taxon>
        <taxon>Embryophyta</taxon>
        <taxon>Tracheophyta</taxon>
        <taxon>Spermatophyta</taxon>
        <taxon>Magnoliopsida</taxon>
        <taxon>eudicotyledons</taxon>
        <taxon>Gunneridae</taxon>
        <taxon>Pentapetalae</taxon>
        <taxon>rosids</taxon>
        <taxon>fabids</taxon>
        <taxon>Cucurbitales</taxon>
        <taxon>Cucurbitaceae</taxon>
        <taxon>Benincaseae</taxon>
        <taxon>Citrullus</taxon>
    </lineage>
</organism>
<evidence type="ECO:0000313" key="2">
    <source>
        <dbReference type="EMBL" id="CAK9321769.1"/>
    </source>
</evidence>
<evidence type="ECO:0000313" key="3">
    <source>
        <dbReference type="Proteomes" id="UP001642487"/>
    </source>
</evidence>
<proteinExistence type="predicted"/>
<protein>
    <submittedName>
        <fullName evidence="2">Uncharacterized protein</fullName>
    </submittedName>
</protein>
<sequence>MAETKDSGAHIVEIPVEQENQTQNQNLMISVIQNHPLRQISESSGHLLLLKLWQRDEHLFGLRIGRRETKMESLKQQIFQLCCYFFLFHALSLTLLYTSSDPNVCRKWWVAAVAMGATSGVFVIMVQLKLWLYWKASGQLQREKSENRALTRCVQELRMKGSCFNLSKEPQIGNRMKSSSVEIKWGPLTWFSRNFITIFLFCFAAIVFAASKFILCGF</sequence>
<feature type="transmembrane region" description="Helical" evidence="1">
    <location>
        <begin position="78"/>
        <end position="97"/>
    </location>
</feature>
<keyword evidence="1" id="KW-0472">Membrane</keyword>
<gene>
    <name evidence="2" type="ORF">CITCOLO1_LOCUS13859</name>
</gene>
<name>A0ABP0YMM5_9ROSI</name>
<keyword evidence="3" id="KW-1185">Reference proteome</keyword>
<feature type="transmembrane region" description="Helical" evidence="1">
    <location>
        <begin position="109"/>
        <end position="134"/>
    </location>
</feature>